<name>B4NT04_DROSI</name>
<dbReference type="GO" id="GO:0030424">
    <property type="term" value="C:axon"/>
    <property type="evidence" value="ECO:0007669"/>
    <property type="project" value="TreeGrafter"/>
</dbReference>
<evidence type="ECO:0000256" key="8">
    <source>
        <dbReference type="RuleBase" id="RU363108"/>
    </source>
</evidence>
<comment type="caution">
    <text evidence="8">Lacks conserved residue(s) required for the propagation of feature annotation.</text>
</comment>
<dbReference type="STRING" id="7240.B4NT04"/>
<feature type="transmembrane region" description="Helical" evidence="8">
    <location>
        <begin position="170"/>
        <end position="190"/>
    </location>
</feature>
<evidence type="ECO:0000256" key="7">
    <source>
        <dbReference type="ARBA" id="ARBA00023224"/>
    </source>
</evidence>
<comment type="similarity">
    <text evidence="8">Belongs to the insect chemoreceptor superfamily. Gustatory receptor (GR) family.</text>
</comment>
<protein>
    <recommendedName>
        <fullName evidence="8">Gustatory receptor</fullName>
    </recommendedName>
</protein>
<dbReference type="EMBL" id="CH982541">
    <property type="protein sequence ID" value="EDX15694.1"/>
    <property type="molecule type" value="Genomic_DNA"/>
</dbReference>
<dbReference type="Proteomes" id="UP000000304">
    <property type="component" value="Unassembled WGS sequence"/>
</dbReference>
<keyword evidence="3 8" id="KW-0812">Transmembrane</keyword>
<evidence type="ECO:0000313" key="10">
    <source>
        <dbReference type="Proteomes" id="UP000000304"/>
    </source>
</evidence>
<dbReference type="AlphaFoldDB" id="B4NT04"/>
<evidence type="ECO:0000256" key="2">
    <source>
        <dbReference type="ARBA" id="ARBA00022475"/>
    </source>
</evidence>
<keyword evidence="10" id="KW-1185">Reference proteome</keyword>
<comment type="function">
    <text evidence="8">Gustatory receptor which mediates acceptance or avoidance behavior, depending on its substrates.</text>
</comment>
<dbReference type="InterPro" id="IPR013604">
    <property type="entry name" value="7TM_chemorcpt"/>
</dbReference>
<dbReference type="GO" id="GO:0003031">
    <property type="term" value="P:detection of carbon dioxide"/>
    <property type="evidence" value="ECO:0007669"/>
    <property type="project" value="EnsemblMetazoa"/>
</dbReference>
<feature type="transmembrane region" description="Helical" evidence="8">
    <location>
        <begin position="323"/>
        <end position="347"/>
    </location>
</feature>
<reference evidence="9 10" key="1">
    <citation type="journal article" date="2007" name="Nature">
        <title>Evolution of genes and genomes on the Drosophila phylogeny.</title>
        <authorList>
            <consortium name="Drosophila 12 Genomes Consortium"/>
            <person name="Clark A.G."/>
            <person name="Eisen M.B."/>
            <person name="Smith D.R."/>
            <person name="Bergman C.M."/>
            <person name="Oliver B."/>
            <person name="Markow T.A."/>
            <person name="Kaufman T.C."/>
            <person name="Kellis M."/>
            <person name="Gelbart W."/>
            <person name="Iyer V.N."/>
            <person name="Pollard D.A."/>
            <person name="Sackton T.B."/>
            <person name="Larracuente A.M."/>
            <person name="Singh N.D."/>
            <person name="Abad J.P."/>
            <person name="Abt D.N."/>
            <person name="Adryan B."/>
            <person name="Aguade M."/>
            <person name="Akashi H."/>
            <person name="Anderson W.W."/>
            <person name="Aquadro C.F."/>
            <person name="Ardell D.H."/>
            <person name="Arguello R."/>
            <person name="Artieri C.G."/>
            <person name="Barbash D.A."/>
            <person name="Barker D."/>
            <person name="Barsanti P."/>
            <person name="Batterham P."/>
            <person name="Batzoglou S."/>
            <person name="Begun D."/>
            <person name="Bhutkar A."/>
            <person name="Blanco E."/>
            <person name="Bosak S.A."/>
            <person name="Bradley R.K."/>
            <person name="Brand A.D."/>
            <person name="Brent M.R."/>
            <person name="Brooks A.N."/>
            <person name="Brown R.H."/>
            <person name="Butlin R.K."/>
            <person name="Caggese C."/>
            <person name="Calvi B.R."/>
            <person name="Bernardo de Carvalho A."/>
            <person name="Caspi A."/>
            <person name="Castrezana S."/>
            <person name="Celniker S.E."/>
            <person name="Chang J.L."/>
            <person name="Chapple C."/>
            <person name="Chatterji S."/>
            <person name="Chinwalla A."/>
            <person name="Civetta A."/>
            <person name="Clifton S.W."/>
            <person name="Comeron J.M."/>
            <person name="Costello J.C."/>
            <person name="Coyne J.A."/>
            <person name="Daub J."/>
            <person name="David R.G."/>
            <person name="Delcher A.L."/>
            <person name="Delehaunty K."/>
            <person name="Do C.B."/>
            <person name="Ebling H."/>
            <person name="Edwards K."/>
            <person name="Eickbush T."/>
            <person name="Evans J.D."/>
            <person name="Filipski A."/>
            <person name="Findeiss S."/>
            <person name="Freyhult E."/>
            <person name="Fulton L."/>
            <person name="Fulton R."/>
            <person name="Garcia A.C."/>
            <person name="Gardiner A."/>
            <person name="Garfield D.A."/>
            <person name="Garvin B.E."/>
            <person name="Gibson G."/>
            <person name="Gilbert D."/>
            <person name="Gnerre S."/>
            <person name="Godfrey J."/>
            <person name="Good R."/>
            <person name="Gotea V."/>
            <person name="Gravely B."/>
            <person name="Greenberg A.J."/>
            <person name="Griffiths-Jones S."/>
            <person name="Gross S."/>
            <person name="Guigo R."/>
            <person name="Gustafson E.A."/>
            <person name="Haerty W."/>
            <person name="Hahn M.W."/>
            <person name="Halligan D.L."/>
            <person name="Halpern A.L."/>
            <person name="Halter G.M."/>
            <person name="Han M.V."/>
            <person name="Heger A."/>
            <person name="Hillier L."/>
            <person name="Hinrichs A.S."/>
            <person name="Holmes I."/>
            <person name="Hoskins R.A."/>
            <person name="Hubisz M.J."/>
            <person name="Hultmark D."/>
            <person name="Huntley M.A."/>
            <person name="Jaffe D.B."/>
            <person name="Jagadeeshan S."/>
            <person name="Jeck W.R."/>
            <person name="Johnson J."/>
            <person name="Jones C.D."/>
            <person name="Jordan W.C."/>
            <person name="Karpen G.H."/>
            <person name="Kataoka E."/>
            <person name="Keightley P.D."/>
            <person name="Kheradpour P."/>
            <person name="Kirkness E.F."/>
            <person name="Koerich L.B."/>
            <person name="Kristiansen K."/>
            <person name="Kudrna D."/>
            <person name="Kulathinal R.J."/>
            <person name="Kumar S."/>
            <person name="Kwok R."/>
            <person name="Lander E."/>
            <person name="Langley C.H."/>
            <person name="Lapoint R."/>
            <person name="Lazzaro B.P."/>
            <person name="Lee S.J."/>
            <person name="Levesque L."/>
            <person name="Li R."/>
            <person name="Lin C.F."/>
            <person name="Lin M.F."/>
            <person name="Lindblad-Toh K."/>
            <person name="Llopart A."/>
            <person name="Long M."/>
            <person name="Low L."/>
            <person name="Lozovsky E."/>
            <person name="Lu J."/>
            <person name="Luo M."/>
            <person name="Machado C.A."/>
            <person name="Makalowski W."/>
            <person name="Marzo M."/>
            <person name="Matsuda M."/>
            <person name="Matzkin L."/>
            <person name="McAllister B."/>
            <person name="McBride C.S."/>
            <person name="McKernan B."/>
            <person name="McKernan K."/>
            <person name="Mendez-Lago M."/>
            <person name="Minx P."/>
            <person name="Mollenhauer M.U."/>
            <person name="Montooth K."/>
            <person name="Mount S.M."/>
            <person name="Mu X."/>
            <person name="Myers E."/>
            <person name="Negre B."/>
            <person name="Newfeld S."/>
            <person name="Nielsen R."/>
            <person name="Noor M.A."/>
            <person name="O'Grady P."/>
            <person name="Pachter L."/>
            <person name="Papaceit M."/>
            <person name="Parisi M.J."/>
            <person name="Parisi M."/>
            <person name="Parts L."/>
            <person name="Pedersen J.S."/>
            <person name="Pesole G."/>
            <person name="Phillippy A.M."/>
            <person name="Ponting C.P."/>
            <person name="Pop M."/>
            <person name="Porcelli D."/>
            <person name="Powell J.R."/>
            <person name="Prohaska S."/>
            <person name="Pruitt K."/>
            <person name="Puig M."/>
            <person name="Quesneville H."/>
            <person name="Ram K.R."/>
            <person name="Rand D."/>
            <person name="Rasmussen M.D."/>
            <person name="Reed L.K."/>
            <person name="Reenan R."/>
            <person name="Reily A."/>
            <person name="Remington K.A."/>
            <person name="Rieger T.T."/>
            <person name="Ritchie M.G."/>
            <person name="Robin C."/>
            <person name="Rogers Y.H."/>
            <person name="Rohde C."/>
            <person name="Rozas J."/>
            <person name="Rubenfield M.J."/>
            <person name="Ruiz A."/>
            <person name="Russo S."/>
            <person name="Salzberg S.L."/>
            <person name="Sanchez-Gracia A."/>
            <person name="Saranga D.J."/>
            <person name="Sato H."/>
            <person name="Schaeffer S.W."/>
            <person name="Schatz M.C."/>
            <person name="Schlenke T."/>
            <person name="Schwartz R."/>
            <person name="Segarra C."/>
            <person name="Singh R.S."/>
            <person name="Sirot L."/>
            <person name="Sirota M."/>
            <person name="Sisneros N.B."/>
            <person name="Smith C.D."/>
            <person name="Smith T.F."/>
            <person name="Spieth J."/>
            <person name="Stage D.E."/>
            <person name="Stark A."/>
            <person name="Stephan W."/>
            <person name="Strausberg R.L."/>
            <person name="Strempel S."/>
            <person name="Sturgill D."/>
            <person name="Sutton G."/>
            <person name="Sutton G.G."/>
            <person name="Tao W."/>
            <person name="Teichmann S."/>
            <person name="Tobari Y.N."/>
            <person name="Tomimura Y."/>
            <person name="Tsolas J.M."/>
            <person name="Valente V.L."/>
            <person name="Venter E."/>
            <person name="Venter J.C."/>
            <person name="Vicario S."/>
            <person name="Vieira F.G."/>
            <person name="Vilella A.J."/>
            <person name="Villasante A."/>
            <person name="Walenz B."/>
            <person name="Wang J."/>
            <person name="Wasserman M."/>
            <person name="Watts T."/>
            <person name="Wilson D."/>
            <person name="Wilson R.K."/>
            <person name="Wing R.A."/>
            <person name="Wolfner M.F."/>
            <person name="Wong A."/>
            <person name="Wong G.K."/>
            <person name="Wu C.I."/>
            <person name="Wu G."/>
            <person name="Yamamoto D."/>
            <person name="Yang H.P."/>
            <person name="Yang S.P."/>
            <person name="Yorke J.A."/>
            <person name="Yoshida K."/>
            <person name="Zdobnov E."/>
            <person name="Zhang P."/>
            <person name="Zhang Y."/>
            <person name="Zimin A.V."/>
            <person name="Baldwin J."/>
            <person name="Abdouelleil A."/>
            <person name="Abdulkadir J."/>
            <person name="Abebe A."/>
            <person name="Abera B."/>
            <person name="Abreu J."/>
            <person name="Acer S.C."/>
            <person name="Aftuck L."/>
            <person name="Alexander A."/>
            <person name="An P."/>
            <person name="Anderson E."/>
            <person name="Anderson S."/>
            <person name="Arachi H."/>
            <person name="Azer M."/>
            <person name="Bachantsang P."/>
            <person name="Barry A."/>
            <person name="Bayul T."/>
            <person name="Berlin A."/>
            <person name="Bessette D."/>
            <person name="Bloom T."/>
            <person name="Blye J."/>
            <person name="Boguslavskiy L."/>
            <person name="Bonnet C."/>
            <person name="Boukhgalter B."/>
            <person name="Bourzgui I."/>
            <person name="Brown A."/>
            <person name="Cahill P."/>
            <person name="Channer S."/>
            <person name="Cheshatsang Y."/>
            <person name="Chuda L."/>
            <person name="Citroen M."/>
            <person name="Collymore A."/>
            <person name="Cooke P."/>
            <person name="Costello M."/>
            <person name="D'Aco K."/>
            <person name="Daza R."/>
            <person name="De Haan G."/>
            <person name="DeGray S."/>
            <person name="DeMaso C."/>
            <person name="Dhargay N."/>
            <person name="Dooley K."/>
            <person name="Dooley E."/>
            <person name="Doricent M."/>
            <person name="Dorje P."/>
            <person name="Dorjee K."/>
            <person name="Dupes A."/>
            <person name="Elong R."/>
            <person name="Falk J."/>
            <person name="Farina A."/>
            <person name="Faro S."/>
            <person name="Ferguson D."/>
            <person name="Fisher S."/>
            <person name="Foley C.D."/>
            <person name="Franke A."/>
            <person name="Friedrich D."/>
            <person name="Gadbois L."/>
            <person name="Gearin G."/>
            <person name="Gearin C.R."/>
            <person name="Giannoukos G."/>
            <person name="Goode T."/>
            <person name="Graham J."/>
            <person name="Grandbois E."/>
            <person name="Grewal S."/>
            <person name="Gyaltsen K."/>
            <person name="Hafez N."/>
            <person name="Hagos B."/>
            <person name="Hall J."/>
            <person name="Henson C."/>
            <person name="Hollinger A."/>
            <person name="Honan T."/>
            <person name="Huard M.D."/>
            <person name="Hughes L."/>
            <person name="Hurhula B."/>
            <person name="Husby M.E."/>
            <person name="Kamat A."/>
            <person name="Kanga B."/>
            <person name="Kashin S."/>
            <person name="Khazanovich D."/>
            <person name="Kisner P."/>
            <person name="Lance K."/>
            <person name="Lara M."/>
            <person name="Lee W."/>
            <person name="Lennon N."/>
            <person name="Letendre F."/>
            <person name="LeVine R."/>
            <person name="Lipovsky A."/>
            <person name="Liu X."/>
            <person name="Liu J."/>
            <person name="Liu S."/>
            <person name="Lokyitsang T."/>
            <person name="Lokyitsang Y."/>
            <person name="Lubonja R."/>
            <person name="Lui A."/>
            <person name="MacDonald P."/>
            <person name="Magnisalis V."/>
            <person name="Maru K."/>
            <person name="Matthews C."/>
            <person name="McCusker W."/>
            <person name="McDonough S."/>
            <person name="Mehta T."/>
            <person name="Meldrim J."/>
            <person name="Meneus L."/>
            <person name="Mihai O."/>
            <person name="Mihalev A."/>
            <person name="Mihova T."/>
            <person name="Mittelman R."/>
            <person name="Mlenga V."/>
            <person name="Montmayeur A."/>
            <person name="Mulrain L."/>
            <person name="Navidi A."/>
            <person name="Naylor J."/>
            <person name="Negash T."/>
            <person name="Nguyen T."/>
            <person name="Nguyen N."/>
            <person name="Nicol R."/>
            <person name="Norbu C."/>
            <person name="Norbu N."/>
            <person name="Novod N."/>
            <person name="O'Neill B."/>
            <person name="Osman S."/>
            <person name="Markiewicz E."/>
            <person name="Oyono O.L."/>
            <person name="Patti C."/>
            <person name="Phunkhang P."/>
            <person name="Pierre F."/>
            <person name="Priest M."/>
            <person name="Raghuraman S."/>
            <person name="Rege F."/>
            <person name="Reyes R."/>
            <person name="Rise C."/>
            <person name="Rogov P."/>
            <person name="Ross K."/>
            <person name="Ryan E."/>
            <person name="Settipalli S."/>
            <person name="Shea T."/>
            <person name="Sherpa N."/>
            <person name="Shi L."/>
            <person name="Shih D."/>
            <person name="Sparrow T."/>
            <person name="Spaulding J."/>
            <person name="Stalker J."/>
            <person name="Stange-Thomann N."/>
            <person name="Stavropoulos S."/>
            <person name="Stone C."/>
            <person name="Strader C."/>
            <person name="Tesfaye S."/>
            <person name="Thomson T."/>
            <person name="Thoulutsang Y."/>
            <person name="Thoulutsang D."/>
            <person name="Topham K."/>
            <person name="Topping I."/>
            <person name="Tsamla T."/>
            <person name="Vassiliev H."/>
            <person name="Vo A."/>
            <person name="Wangchuk T."/>
            <person name="Wangdi T."/>
            <person name="Weiand M."/>
            <person name="Wilkinson J."/>
            <person name="Wilson A."/>
            <person name="Yadav S."/>
            <person name="Young G."/>
            <person name="Yu Q."/>
            <person name="Zembek L."/>
            <person name="Zhong D."/>
            <person name="Zimmer A."/>
            <person name="Zwirko Z."/>
            <person name="Jaffe D.B."/>
            <person name="Alvarez P."/>
            <person name="Brockman W."/>
            <person name="Butler J."/>
            <person name="Chin C."/>
            <person name="Gnerre S."/>
            <person name="Grabherr M."/>
            <person name="Kleber M."/>
            <person name="Mauceli E."/>
            <person name="MacCallum I."/>
        </authorList>
    </citation>
    <scope>NUCLEOTIDE SEQUENCE [LARGE SCALE GENOMIC DNA]</scope>
    <source>
        <strain evidence="10">white501</strain>
    </source>
</reference>
<feature type="transmembrane region" description="Helical" evidence="8">
    <location>
        <begin position="266"/>
        <end position="287"/>
    </location>
</feature>
<dbReference type="GO" id="GO:0005886">
    <property type="term" value="C:plasma membrane"/>
    <property type="evidence" value="ECO:0007669"/>
    <property type="project" value="UniProtKB-SubCell"/>
</dbReference>
<dbReference type="Pfam" id="PF08395">
    <property type="entry name" value="7tm_7"/>
    <property type="match status" value="1"/>
</dbReference>
<proteinExistence type="inferred from homology"/>
<evidence type="ECO:0000313" key="9">
    <source>
        <dbReference type="EMBL" id="EDX15694.1"/>
    </source>
</evidence>
<keyword evidence="2 8" id="KW-1003">Cell membrane</keyword>
<dbReference type="GO" id="GO:0008340">
    <property type="term" value="P:determination of adult lifespan"/>
    <property type="evidence" value="ECO:0007669"/>
    <property type="project" value="EnsemblMetazoa"/>
</dbReference>
<dbReference type="PANTHER" id="PTHR21143:SF131">
    <property type="entry name" value="GUSTATORY AND ODORANT RECEPTOR 63A-RELATED"/>
    <property type="match status" value="1"/>
</dbReference>
<feature type="transmembrane region" description="Helical" evidence="8">
    <location>
        <begin position="225"/>
        <end position="246"/>
    </location>
</feature>
<dbReference type="PhylomeDB" id="B4NT04"/>
<dbReference type="OrthoDB" id="6625921at2759"/>
<evidence type="ECO:0000256" key="3">
    <source>
        <dbReference type="ARBA" id="ARBA00022692"/>
    </source>
</evidence>
<dbReference type="OMA" id="ITTMVTY"/>
<gene>
    <name evidence="9" type="primary">Dsim\GD17602</name>
    <name evidence="9" type="ORF">Dsim_GD17602</name>
</gene>
<feature type="transmembrane region" description="Helical" evidence="8">
    <location>
        <begin position="359"/>
        <end position="376"/>
    </location>
</feature>
<keyword evidence="7 8" id="KW-0807">Transducer</keyword>
<comment type="subcellular location">
    <subcellularLocation>
        <location evidence="1 8">Cell membrane</location>
        <topology evidence="1 8">Multi-pass membrane protein</topology>
    </subcellularLocation>
</comment>
<feature type="transmembrane region" description="Helical" evidence="8">
    <location>
        <begin position="130"/>
        <end position="150"/>
    </location>
</feature>
<dbReference type="PANTHER" id="PTHR21143">
    <property type="entry name" value="INVERTEBRATE GUSTATORY RECEPTOR"/>
    <property type="match status" value="1"/>
</dbReference>
<keyword evidence="5 8" id="KW-0472">Membrane</keyword>
<accession>B4NT04</accession>
<evidence type="ECO:0000256" key="5">
    <source>
        <dbReference type="ARBA" id="ARBA00023136"/>
    </source>
</evidence>
<sequence length="514" mass="58122">MANATVWRKSGKRPWTRKFRTQSLRNGHYYRRKKGDAVFLNAKPLNSANAQAYLYGVRKYSIGLAERLDADYEAPPLDRKKSSDSTASNNPEFTPSVFYRNIAPVNWFLRIIGVLPIVRRGPARAKFEMNSASFIYSVVFFVLLACYVGYVANNRIHIVRSLSGPFEEAVIAYLFLVNILPIMIIPILWYEARKIAKLFNDWDDFEVLYYQISGHSLPLKLRQKAVYIATVLPILSVLSVVITHITMSDLNINQVVPYCILDNLTAMLGAWWFLICEAMSITAHLLAERFQKALKHIGPAAMVADYRVLWLRLSKLTRDTGNALCYTFVFMSLYLFFIITLSIYGLMSQLSEGFGIKDIGLTITALWNIGLLFYICDEAHYASVNVRTNFQKKLLMVELNWMNSDAQTEINMFLRATEMNPSTINCGGFFDVNRTLFKGLLTTMVTYLVVLLQFQISIPTDKGDSEGANNITVVDFVMDSLDNDMSLMGASTPSTTTVGTTLPAPIMKQKGRKG</sequence>
<keyword evidence="4 8" id="KW-1133">Transmembrane helix</keyword>
<dbReference type="GO" id="GO:0043025">
    <property type="term" value="C:neuronal cell body"/>
    <property type="evidence" value="ECO:0007669"/>
    <property type="project" value="TreeGrafter"/>
</dbReference>
<dbReference type="HOGENOM" id="CLU_049090_0_0_1"/>
<evidence type="ECO:0000256" key="1">
    <source>
        <dbReference type="ARBA" id="ARBA00004651"/>
    </source>
</evidence>
<dbReference type="GO" id="GO:0030425">
    <property type="term" value="C:dendrite"/>
    <property type="evidence" value="ECO:0007669"/>
    <property type="project" value="TreeGrafter"/>
</dbReference>
<evidence type="ECO:0000256" key="4">
    <source>
        <dbReference type="ARBA" id="ARBA00022989"/>
    </source>
</evidence>
<dbReference type="GO" id="GO:0033041">
    <property type="term" value="F:sweet taste receptor activity"/>
    <property type="evidence" value="ECO:0007669"/>
    <property type="project" value="TreeGrafter"/>
</dbReference>
<keyword evidence="6 8" id="KW-0675">Receptor</keyword>
<evidence type="ECO:0000256" key="6">
    <source>
        <dbReference type="ARBA" id="ARBA00023170"/>
    </source>
</evidence>
<dbReference type="GO" id="GO:0007165">
    <property type="term" value="P:signal transduction"/>
    <property type="evidence" value="ECO:0007669"/>
    <property type="project" value="UniProtKB-KW"/>
</dbReference>
<dbReference type="GO" id="GO:0010037">
    <property type="term" value="P:response to carbon dioxide"/>
    <property type="evidence" value="ECO:0007669"/>
    <property type="project" value="EnsemblMetazoa"/>
</dbReference>
<organism evidence="9 10">
    <name type="scientific">Drosophila simulans</name>
    <name type="common">Fruit fly</name>
    <dbReference type="NCBI Taxonomy" id="7240"/>
    <lineage>
        <taxon>Eukaryota</taxon>
        <taxon>Metazoa</taxon>
        <taxon>Ecdysozoa</taxon>
        <taxon>Arthropoda</taxon>
        <taxon>Hexapoda</taxon>
        <taxon>Insecta</taxon>
        <taxon>Pterygota</taxon>
        <taxon>Neoptera</taxon>
        <taxon>Endopterygota</taxon>
        <taxon>Diptera</taxon>
        <taxon>Brachycera</taxon>
        <taxon>Muscomorpha</taxon>
        <taxon>Ephydroidea</taxon>
        <taxon>Drosophilidae</taxon>
        <taxon>Drosophila</taxon>
        <taxon>Sophophora</taxon>
    </lineage>
</organism>